<gene>
    <name evidence="6" type="ORF">GT037_010360</name>
</gene>
<dbReference type="InterPro" id="IPR005574">
    <property type="entry name" value="Rpb4/RPC9"/>
</dbReference>
<feature type="region of interest" description="Disordered" evidence="4">
    <location>
        <begin position="180"/>
        <end position="201"/>
    </location>
</feature>
<dbReference type="InterPro" id="IPR006590">
    <property type="entry name" value="RNA_pol_Rpb4/RPC9_core"/>
</dbReference>
<reference evidence="6" key="2">
    <citation type="submission" date="2020-08" db="EMBL/GenBank/DDBJ databases">
        <title>Draft Genome Sequence of Cumin Blight Pathogen Alternaria burnsii.</title>
        <authorList>
            <person name="Feng Z."/>
        </authorList>
    </citation>
    <scope>NUCLEOTIDE SEQUENCE</scope>
    <source>
        <strain evidence="6">CBS107.38</strain>
    </source>
</reference>
<dbReference type="InterPro" id="IPR045222">
    <property type="entry name" value="Rpb4-like"/>
</dbReference>
<dbReference type="Gene3D" id="1.20.1250.40">
    <property type="match status" value="1"/>
</dbReference>
<evidence type="ECO:0000256" key="1">
    <source>
        <dbReference type="ARBA" id="ARBA00004123"/>
    </source>
</evidence>
<comment type="subcellular location">
    <subcellularLocation>
        <location evidence="1">Nucleus</location>
    </subcellularLocation>
</comment>
<evidence type="ECO:0000256" key="2">
    <source>
        <dbReference type="ARBA" id="ARBA00023242"/>
    </source>
</evidence>
<dbReference type="GO" id="GO:0000166">
    <property type="term" value="F:nucleotide binding"/>
    <property type="evidence" value="ECO:0007669"/>
    <property type="project" value="InterPro"/>
</dbReference>
<comment type="caution">
    <text evidence="6">The sequence shown here is derived from an EMBL/GenBank/DDBJ whole genome shotgun (WGS) entry which is preliminary data.</text>
</comment>
<dbReference type="Pfam" id="PF03874">
    <property type="entry name" value="RNA_pol_Rpb4"/>
    <property type="match status" value="1"/>
</dbReference>
<dbReference type="InterPro" id="IPR038324">
    <property type="entry name" value="Rpb4/RPC9_sf"/>
</dbReference>
<dbReference type="PANTHER" id="PTHR21297">
    <property type="entry name" value="DNA-DIRECTED RNA POLYMERASE II"/>
    <property type="match status" value="1"/>
</dbReference>
<dbReference type="SUPFAM" id="SSF47819">
    <property type="entry name" value="HRDC-like"/>
    <property type="match status" value="1"/>
</dbReference>
<dbReference type="GeneID" id="62208585"/>
<dbReference type="RefSeq" id="XP_038781915.1">
    <property type="nucleotide sequence ID" value="XM_038935407.1"/>
</dbReference>
<evidence type="ECO:0000313" key="6">
    <source>
        <dbReference type="EMBL" id="KAF7671548.1"/>
    </source>
</evidence>
<keyword evidence="7" id="KW-1185">Reference proteome</keyword>
<dbReference type="GO" id="GO:0030880">
    <property type="term" value="C:RNA polymerase complex"/>
    <property type="evidence" value="ECO:0007669"/>
    <property type="project" value="InterPro"/>
</dbReference>
<dbReference type="SMART" id="SM00657">
    <property type="entry name" value="RPOL4c"/>
    <property type="match status" value="1"/>
</dbReference>
<comment type="similarity">
    <text evidence="3">Belongs to the eukaryotic RPB4 RNA polymerase subunit family.</text>
</comment>
<keyword evidence="2" id="KW-0539">Nucleus</keyword>
<evidence type="ECO:0000313" key="7">
    <source>
        <dbReference type="Proteomes" id="UP000596902"/>
    </source>
</evidence>
<dbReference type="InterPro" id="IPR010997">
    <property type="entry name" value="HRDC-like_sf"/>
</dbReference>
<feature type="domain" description="RNA polymerase Rpb4/RPC9 core" evidence="5">
    <location>
        <begin position="44"/>
        <end position="168"/>
    </location>
</feature>
<dbReference type="EMBL" id="JAAABM010000021">
    <property type="protein sequence ID" value="KAF7671548.1"/>
    <property type="molecule type" value="Genomic_DNA"/>
</dbReference>
<sequence length="338" mass="38368">MEGESENAPPQRQEPPVFKAPRLVSRPKPPVQQEEEMGSEIKLGDFEDVHALSVSEARAVVTAVHEARKKKDPENNPLRDRIYNDSITITQFLDYLDNFARYKEEDSLHSIAALFDAHPEISVVEKALLGTLTPDTAEEATTLIPSLNMDEEELQLILDELNKMRFTSFLLGHGRFSAAVQDSTPPESDDELETEASRKRRLQQELRRTRQVSRIYSTVLTRKDTEQTLGTLKQLESDIDAQIESFHDMGVASQKKRKEIIDEFTTRGQFVLQNGIKVLERFGDAQGLVRVLLGAFTELNKGVRDVVAVYQRQIKKPLGDAIKEIGKALRRKDDWTDL</sequence>
<dbReference type="GO" id="GO:0005634">
    <property type="term" value="C:nucleus"/>
    <property type="evidence" value="ECO:0007669"/>
    <property type="project" value="UniProtKB-SubCell"/>
</dbReference>
<accession>A0A8H7E9I5</accession>
<dbReference type="AlphaFoldDB" id="A0A8H7E9I5"/>
<evidence type="ECO:0000256" key="4">
    <source>
        <dbReference type="SAM" id="MobiDB-lite"/>
    </source>
</evidence>
<proteinExistence type="inferred from homology"/>
<feature type="non-terminal residue" evidence="6">
    <location>
        <position position="1"/>
    </location>
</feature>
<name>A0A8H7E9I5_9PLEO</name>
<dbReference type="GO" id="GO:0006352">
    <property type="term" value="P:DNA-templated transcription initiation"/>
    <property type="evidence" value="ECO:0007669"/>
    <property type="project" value="InterPro"/>
</dbReference>
<evidence type="ECO:0000256" key="3">
    <source>
        <dbReference type="ARBA" id="ARBA00025724"/>
    </source>
</evidence>
<reference evidence="6" key="1">
    <citation type="submission" date="2020-01" db="EMBL/GenBank/DDBJ databases">
        <authorList>
            <person name="Feng Z.H.Z."/>
        </authorList>
    </citation>
    <scope>NUCLEOTIDE SEQUENCE</scope>
    <source>
        <strain evidence="6">CBS107.38</strain>
    </source>
</reference>
<organism evidence="6 7">
    <name type="scientific">Alternaria burnsii</name>
    <dbReference type="NCBI Taxonomy" id="1187904"/>
    <lineage>
        <taxon>Eukaryota</taxon>
        <taxon>Fungi</taxon>
        <taxon>Dikarya</taxon>
        <taxon>Ascomycota</taxon>
        <taxon>Pezizomycotina</taxon>
        <taxon>Dothideomycetes</taxon>
        <taxon>Pleosporomycetidae</taxon>
        <taxon>Pleosporales</taxon>
        <taxon>Pleosporineae</taxon>
        <taxon>Pleosporaceae</taxon>
        <taxon>Alternaria</taxon>
        <taxon>Alternaria sect. Alternaria</taxon>
    </lineage>
</organism>
<feature type="region of interest" description="Disordered" evidence="4">
    <location>
        <begin position="1"/>
        <end position="39"/>
    </location>
</feature>
<evidence type="ECO:0000259" key="5">
    <source>
        <dbReference type="SMART" id="SM00657"/>
    </source>
</evidence>
<protein>
    <submittedName>
        <fullName evidence="6">Rna polymerase rpb4 family protein</fullName>
    </submittedName>
</protein>
<dbReference type="Proteomes" id="UP000596902">
    <property type="component" value="Unassembled WGS sequence"/>
</dbReference>